<organism evidence="4 5">
    <name type="scientific">Candidatus Taylorbacteria bacterium CG11_big_fil_rev_8_21_14_0_20_46_11</name>
    <dbReference type="NCBI Taxonomy" id="1975025"/>
    <lineage>
        <taxon>Bacteria</taxon>
        <taxon>Candidatus Tayloriibacteriota</taxon>
    </lineage>
</organism>
<dbReference type="InterPro" id="IPR025662">
    <property type="entry name" value="Sigma_54_int_dom_ATP-bd_1"/>
</dbReference>
<dbReference type="Pfam" id="PF25601">
    <property type="entry name" value="AAA_lid_14"/>
    <property type="match status" value="1"/>
</dbReference>
<protein>
    <recommendedName>
        <fullName evidence="3">Sigma-54 factor interaction domain-containing protein</fullName>
    </recommendedName>
</protein>
<evidence type="ECO:0000256" key="1">
    <source>
        <dbReference type="ARBA" id="ARBA00022741"/>
    </source>
</evidence>
<evidence type="ECO:0000259" key="3">
    <source>
        <dbReference type="PROSITE" id="PS50045"/>
    </source>
</evidence>
<dbReference type="PROSITE" id="PS00675">
    <property type="entry name" value="SIGMA54_INTERACT_1"/>
    <property type="match status" value="1"/>
</dbReference>
<dbReference type="PANTHER" id="PTHR32071">
    <property type="entry name" value="TRANSCRIPTIONAL REGULATORY PROTEIN"/>
    <property type="match status" value="1"/>
</dbReference>
<dbReference type="InterPro" id="IPR027417">
    <property type="entry name" value="P-loop_NTPase"/>
</dbReference>
<dbReference type="PROSITE" id="PS50045">
    <property type="entry name" value="SIGMA54_INTERACT_4"/>
    <property type="match status" value="1"/>
</dbReference>
<dbReference type="InterPro" id="IPR058031">
    <property type="entry name" value="AAA_lid_NorR"/>
</dbReference>
<keyword evidence="1" id="KW-0547">Nucleotide-binding</keyword>
<dbReference type="AlphaFoldDB" id="A0A2H0KBM2"/>
<dbReference type="SMART" id="SM00382">
    <property type="entry name" value="AAA"/>
    <property type="match status" value="1"/>
</dbReference>
<dbReference type="GO" id="GO:0005524">
    <property type="term" value="F:ATP binding"/>
    <property type="evidence" value="ECO:0007669"/>
    <property type="project" value="UniProtKB-KW"/>
</dbReference>
<dbReference type="InterPro" id="IPR003593">
    <property type="entry name" value="AAA+_ATPase"/>
</dbReference>
<dbReference type="Gene3D" id="3.40.50.300">
    <property type="entry name" value="P-loop containing nucleotide triphosphate hydrolases"/>
    <property type="match status" value="1"/>
</dbReference>
<dbReference type="PROSITE" id="PS00676">
    <property type="entry name" value="SIGMA54_INTERACT_2"/>
    <property type="match status" value="1"/>
</dbReference>
<accession>A0A2H0KBM2</accession>
<feature type="domain" description="Sigma-54 factor interaction" evidence="3">
    <location>
        <begin position="33"/>
        <end position="256"/>
    </location>
</feature>
<name>A0A2H0KBM2_9BACT</name>
<proteinExistence type="predicted"/>
<sequence>MEQPMQAPQLTQEIQLETEQGLSHRRLLEQCPSPGIQQALIRVKKFAQRTTPVLLTGESGTGKELFAHTIHDLSPRNKRPFVVANCANQSGQLIADEFFGHVKGAYTGAISDRQGLFERADGGTLFLDEVGELPLDLQPKILRVLQERETLRLGGTYLKPTDFRLVIATNRNLAQMVKDGQFREDLFYRLNVLQIDVPPLRERKEDILPLAQYFVTTCRGETDPTELAEDCQSLLLRHPWRGNVRELKNIIEQALALAEGDSVRPEDLQFQAYTNPQTQFSEHVAQSPHLSQRPDEEMARITAYLCDHVIQQGNFVACIDDLKARIFLEAYSRLESWNEVSKRLGCHVRTVRKCVNGYQEKYGLPEGE</sequence>
<dbReference type="EMBL" id="PCVG01000036">
    <property type="protein sequence ID" value="PIQ68650.1"/>
    <property type="molecule type" value="Genomic_DNA"/>
</dbReference>
<dbReference type="Gene3D" id="1.10.8.60">
    <property type="match status" value="1"/>
</dbReference>
<reference evidence="4 5" key="1">
    <citation type="submission" date="2017-09" db="EMBL/GenBank/DDBJ databases">
        <title>Depth-based differentiation of microbial function through sediment-hosted aquifers and enrichment of novel symbionts in the deep terrestrial subsurface.</title>
        <authorList>
            <person name="Probst A.J."/>
            <person name="Ladd B."/>
            <person name="Jarett J.K."/>
            <person name="Geller-Mcgrath D.E."/>
            <person name="Sieber C.M."/>
            <person name="Emerson J.B."/>
            <person name="Anantharaman K."/>
            <person name="Thomas B.C."/>
            <person name="Malmstrom R."/>
            <person name="Stieglmeier M."/>
            <person name="Klingl A."/>
            <person name="Woyke T."/>
            <person name="Ryan C.M."/>
            <person name="Banfield J.F."/>
        </authorList>
    </citation>
    <scope>NUCLEOTIDE SEQUENCE [LARGE SCALE GENOMIC DNA]</scope>
    <source>
        <strain evidence="4">CG11_big_fil_rev_8_21_14_0_20_46_11</strain>
    </source>
</reference>
<dbReference type="SUPFAM" id="SSF52540">
    <property type="entry name" value="P-loop containing nucleoside triphosphate hydrolases"/>
    <property type="match status" value="1"/>
</dbReference>
<evidence type="ECO:0000313" key="5">
    <source>
        <dbReference type="Proteomes" id="UP000229342"/>
    </source>
</evidence>
<gene>
    <name evidence="4" type="ORF">COV91_02940</name>
</gene>
<keyword evidence="2" id="KW-0067">ATP-binding</keyword>
<evidence type="ECO:0000256" key="2">
    <source>
        <dbReference type="ARBA" id="ARBA00022840"/>
    </source>
</evidence>
<dbReference type="Proteomes" id="UP000229342">
    <property type="component" value="Unassembled WGS sequence"/>
</dbReference>
<dbReference type="Pfam" id="PF00158">
    <property type="entry name" value="Sigma54_activat"/>
    <property type="match status" value="1"/>
</dbReference>
<comment type="caution">
    <text evidence="4">The sequence shown here is derived from an EMBL/GenBank/DDBJ whole genome shotgun (WGS) entry which is preliminary data.</text>
</comment>
<evidence type="ECO:0000313" key="4">
    <source>
        <dbReference type="EMBL" id="PIQ68650.1"/>
    </source>
</evidence>
<dbReference type="CDD" id="cd00009">
    <property type="entry name" value="AAA"/>
    <property type="match status" value="1"/>
</dbReference>
<dbReference type="GO" id="GO:0006355">
    <property type="term" value="P:regulation of DNA-templated transcription"/>
    <property type="evidence" value="ECO:0007669"/>
    <property type="project" value="InterPro"/>
</dbReference>
<dbReference type="FunFam" id="3.40.50.300:FF:000006">
    <property type="entry name" value="DNA-binding transcriptional regulator NtrC"/>
    <property type="match status" value="1"/>
</dbReference>
<dbReference type="InterPro" id="IPR025943">
    <property type="entry name" value="Sigma_54_int_dom_ATP-bd_2"/>
</dbReference>
<dbReference type="InterPro" id="IPR002078">
    <property type="entry name" value="Sigma_54_int"/>
</dbReference>